<evidence type="ECO:0000313" key="2">
    <source>
        <dbReference type="Proteomes" id="UP000277204"/>
    </source>
</evidence>
<proteinExistence type="predicted"/>
<dbReference type="Proteomes" id="UP000277204">
    <property type="component" value="Unassembled WGS sequence"/>
</dbReference>
<dbReference type="EMBL" id="UZAI01010673">
    <property type="protein sequence ID" value="VDP07540.1"/>
    <property type="molecule type" value="Genomic_DNA"/>
</dbReference>
<sequence length="88" mass="9828">MVVGGSQQETLNPGFLLTTSNHRPPNALVRSRVGRVRSPSRNALTRPRVYSLCQESPTHCLLVALLLFTKMRGRKVIPSQWCTWAPVS</sequence>
<protein>
    <submittedName>
        <fullName evidence="1">Uncharacterized protein</fullName>
    </submittedName>
</protein>
<dbReference type="STRING" id="48269.A0A183MC71"/>
<evidence type="ECO:0000313" key="1">
    <source>
        <dbReference type="EMBL" id="VDP07540.1"/>
    </source>
</evidence>
<keyword evidence="2" id="KW-1185">Reference proteome</keyword>
<reference evidence="1 2" key="1">
    <citation type="submission" date="2018-11" db="EMBL/GenBank/DDBJ databases">
        <authorList>
            <consortium name="Pathogen Informatics"/>
        </authorList>
    </citation>
    <scope>NUCLEOTIDE SEQUENCE [LARGE SCALE GENOMIC DNA]</scope>
    <source>
        <strain evidence="1 2">Zambia</strain>
    </source>
</reference>
<dbReference type="AlphaFoldDB" id="A0A183MC71"/>
<name>A0A183MC71_9TREM</name>
<accession>A0A183MC71</accession>
<gene>
    <name evidence="1" type="ORF">SMRZ_LOCUS13647</name>
</gene>
<organism evidence="1 2">
    <name type="scientific">Schistosoma margrebowiei</name>
    <dbReference type="NCBI Taxonomy" id="48269"/>
    <lineage>
        <taxon>Eukaryota</taxon>
        <taxon>Metazoa</taxon>
        <taxon>Spiralia</taxon>
        <taxon>Lophotrochozoa</taxon>
        <taxon>Platyhelminthes</taxon>
        <taxon>Trematoda</taxon>
        <taxon>Digenea</taxon>
        <taxon>Strigeidida</taxon>
        <taxon>Schistosomatoidea</taxon>
        <taxon>Schistosomatidae</taxon>
        <taxon>Schistosoma</taxon>
    </lineage>
</organism>